<evidence type="ECO:0000256" key="3">
    <source>
        <dbReference type="ARBA" id="ARBA00022692"/>
    </source>
</evidence>
<evidence type="ECO:0000256" key="9">
    <source>
        <dbReference type="ARBA" id="ARBA00023136"/>
    </source>
</evidence>
<dbReference type="GO" id="GO:0006784">
    <property type="term" value="P:heme A biosynthetic process"/>
    <property type="evidence" value="ECO:0007669"/>
    <property type="project" value="InterPro"/>
</dbReference>
<dbReference type="RefSeq" id="WP_171223671.1">
    <property type="nucleotide sequence ID" value="NZ_CP053085.1"/>
</dbReference>
<comment type="pathway">
    <text evidence="11">Porphyrin-containing compound metabolism.</text>
</comment>
<feature type="transmembrane region" description="Helical" evidence="12">
    <location>
        <begin position="137"/>
        <end position="158"/>
    </location>
</feature>
<dbReference type="Proteomes" id="UP000500938">
    <property type="component" value="Chromosome"/>
</dbReference>
<feature type="transmembrane region" description="Helical" evidence="12">
    <location>
        <begin position="107"/>
        <end position="125"/>
    </location>
</feature>
<name>A0A6M4IJK1_9BACT</name>
<dbReference type="GO" id="GO:0046872">
    <property type="term" value="F:metal ion binding"/>
    <property type="evidence" value="ECO:0007669"/>
    <property type="project" value="UniProtKB-KW"/>
</dbReference>
<dbReference type="KEGG" id="ggr:HKW67_01285"/>
<dbReference type="PANTHER" id="PTHR35457">
    <property type="entry name" value="HEME A SYNTHASE"/>
    <property type="match status" value="1"/>
</dbReference>
<evidence type="ECO:0000256" key="10">
    <source>
        <dbReference type="ARBA" id="ARBA00023157"/>
    </source>
</evidence>
<dbReference type="PANTHER" id="PTHR35457:SF1">
    <property type="entry name" value="HEME A SYNTHASE"/>
    <property type="match status" value="1"/>
</dbReference>
<evidence type="ECO:0000256" key="7">
    <source>
        <dbReference type="ARBA" id="ARBA00023004"/>
    </source>
</evidence>
<evidence type="ECO:0000256" key="2">
    <source>
        <dbReference type="ARBA" id="ARBA00022475"/>
    </source>
</evidence>
<evidence type="ECO:0000256" key="6">
    <source>
        <dbReference type="ARBA" id="ARBA00023002"/>
    </source>
</evidence>
<evidence type="ECO:0000313" key="14">
    <source>
        <dbReference type="Proteomes" id="UP000500938"/>
    </source>
</evidence>
<protein>
    <recommendedName>
        <fullName evidence="15">Cytochrome oxidase assembly protein</fullName>
    </recommendedName>
</protein>
<keyword evidence="10" id="KW-1015">Disulfide bond</keyword>
<gene>
    <name evidence="13" type="ORF">HKW67_01285</name>
</gene>
<keyword evidence="8" id="KW-0350">Heme biosynthesis</keyword>
<keyword evidence="4" id="KW-0479">Metal-binding</keyword>
<evidence type="ECO:0000256" key="12">
    <source>
        <dbReference type="SAM" id="Phobius"/>
    </source>
</evidence>
<evidence type="ECO:0000256" key="5">
    <source>
        <dbReference type="ARBA" id="ARBA00022989"/>
    </source>
</evidence>
<dbReference type="InterPro" id="IPR003780">
    <property type="entry name" value="COX15/CtaA_fam"/>
</dbReference>
<reference evidence="13 14" key="1">
    <citation type="submission" date="2020-05" db="EMBL/GenBank/DDBJ databases">
        <title>Complete genome sequence of Gemmatimonas greenlandica TET16.</title>
        <authorList>
            <person name="Zeng Y."/>
        </authorList>
    </citation>
    <scope>NUCLEOTIDE SEQUENCE [LARGE SCALE GENOMIC DNA]</scope>
    <source>
        <strain evidence="13 14">TET16</strain>
    </source>
</reference>
<dbReference type="AlphaFoldDB" id="A0A6M4IJK1"/>
<comment type="subcellular location">
    <subcellularLocation>
        <location evidence="1">Membrane</location>
        <topology evidence="1">Multi-pass membrane protein</topology>
    </subcellularLocation>
</comment>
<dbReference type="GO" id="GO:0016491">
    <property type="term" value="F:oxidoreductase activity"/>
    <property type="evidence" value="ECO:0007669"/>
    <property type="project" value="UniProtKB-KW"/>
</dbReference>
<keyword evidence="7" id="KW-0408">Iron</keyword>
<evidence type="ECO:0000256" key="1">
    <source>
        <dbReference type="ARBA" id="ARBA00004141"/>
    </source>
</evidence>
<dbReference type="EMBL" id="CP053085">
    <property type="protein sequence ID" value="QJR34245.1"/>
    <property type="molecule type" value="Genomic_DNA"/>
</dbReference>
<evidence type="ECO:0000313" key="13">
    <source>
        <dbReference type="EMBL" id="QJR34245.1"/>
    </source>
</evidence>
<keyword evidence="14" id="KW-1185">Reference proteome</keyword>
<organism evidence="13 14">
    <name type="scientific">Gemmatimonas groenlandica</name>
    <dbReference type="NCBI Taxonomy" id="2732249"/>
    <lineage>
        <taxon>Bacteria</taxon>
        <taxon>Pseudomonadati</taxon>
        <taxon>Gemmatimonadota</taxon>
        <taxon>Gemmatimonadia</taxon>
        <taxon>Gemmatimonadales</taxon>
        <taxon>Gemmatimonadaceae</taxon>
        <taxon>Gemmatimonas</taxon>
    </lineage>
</organism>
<feature type="transmembrane region" description="Helical" evidence="12">
    <location>
        <begin position="16"/>
        <end position="37"/>
    </location>
</feature>
<evidence type="ECO:0000256" key="11">
    <source>
        <dbReference type="ARBA" id="ARBA00023444"/>
    </source>
</evidence>
<dbReference type="InterPro" id="IPR050450">
    <property type="entry name" value="COX15/CtaA_HemeA_synthase"/>
</dbReference>
<evidence type="ECO:0000256" key="8">
    <source>
        <dbReference type="ARBA" id="ARBA00023133"/>
    </source>
</evidence>
<feature type="transmembrane region" description="Helical" evidence="12">
    <location>
        <begin position="67"/>
        <end position="87"/>
    </location>
</feature>
<dbReference type="GO" id="GO:0016020">
    <property type="term" value="C:membrane"/>
    <property type="evidence" value="ECO:0007669"/>
    <property type="project" value="UniProtKB-SubCell"/>
</dbReference>
<feature type="transmembrane region" description="Helical" evidence="12">
    <location>
        <begin position="170"/>
        <end position="190"/>
    </location>
</feature>
<evidence type="ECO:0000256" key="4">
    <source>
        <dbReference type="ARBA" id="ARBA00022723"/>
    </source>
</evidence>
<sequence>MSTSLSLPPASVRRSAYAALFVSLVHIIFGAIVRISGSGMGCGDNWPKCYGYWFPPLERMDLIIEVFHRYLAIALFVSIAVLVASAWTHRAHPSVGGRGGVWNASRVALGLWFAPALFGAVTVFTGNPAWATVVHKLLAASLLAVLTVATIRAGGLGGTSILTAKGTTKAVGGATGAAVLALLVVLLGGLTAKIPGAAVACAGFPLCGEGSLGGGAQHVQLTHRILAYLLVAHLISLPMIFRKRGEPSAMLRAAWIGLGLGVLQIVWAGWMVTGGFPGVVRSLHQATGILIWVTTFAMVYLARIAAGRTVVASQAKGAGTAPVSARAVPSIS</sequence>
<proteinExistence type="predicted"/>
<accession>A0A6M4IJK1</accession>
<evidence type="ECO:0008006" key="15">
    <source>
        <dbReference type="Google" id="ProtNLM"/>
    </source>
</evidence>
<feature type="transmembrane region" description="Helical" evidence="12">
    <location>
        <begin position="253"/>
        <end position="273"/>
    </location>
</feature>
<keyword evidence="6" id="KW-0560">Oxidoreductase</keyword>
<keyword evidence="5 12" id="KW-1133">Transmembrane helix</keyword>
<keyword evidence="9 12" id="KW-0472">Membrane</keyword>
<keyword evidence="3 12" id="KW-0812">Transmembrane</keyword>
<keyword evidence="2" id="KW-1003">Cell membrane</keyword>
<feature type="transmembrane region" description="Helical" evidence="12">
    <location>
        <begin position="285"/>
        <end position="306"/>
    </location>
</feature>
<dbReference type="Pfam" id="PF02628">
    <property type="entry name" value="COX15-CtaA"/>
    <property type="match status" value="2"/>
</dbReference>